<name>A0ABY2KRK0_9RHOB</name>
<comment type="caution">
    <text evidence="3">The sequence shown here is derived from an EMBL/GenBank/DDBJ whole genome shotgun (WGS) entry which is preliminary data.</text>
</comment>
<sequence length="226" mass="23521">MLRNPLAGLVLLATSFAAVAQDIPSAVGRITYSDAPQLGSAICSGALVAPNLVLTAAHCVRGAADNPASLRFEAGWASGIPAGYRRGRHVILTSPAQMAGLAGLTEDVALVVLDQPFSPDEASPLSLASSADHTENRAFTLHAFRRDNPSQPAPPLACIPHTTLPGLIGFDCSVISGNSGAPLLHRQGTEWQVVAVMVAASHSGQIRSWAVLPSILLRQRITDAPM</sequence>
<dbReference type="EMBL" id="RPEM01000001">
    <property type="protein sequence ID" value="TGD45365.1"/>
    <property type="molecule type" value="Genomic_DNA"/>
</dbReference>
<dbReference type="InterPro" id="IPR001314">
    <property type="entry name" value="Peptidase_S1A"/>
</dbReference>
<evidence type="ECO:0000256" key="2">
    <source>
        <dbReference type="SAM" id="SignalP"/>
    </source>
</evidence>
<reference evidence="3 4" key="1">
    <citation type="submission" date="2018-11" db="EMBL/GenBank/DDBJ databases">
        <title>Tabrizicola sp. isolated from sediment of alpine lake.</title>
        <authorList>
            <person name="Liu Z."/>
        </authorList>
    </citation>
    <scope>NUCLEOTIDE SEQUENCE [LARGE SCALE GENOMIC DNA]</scope>
    <source>
        <strain evidence="3 4">DRYC-M-16</strain>
    </source>
</reference>
<keyword evidence="4" id="KW-1185">Reference proteome</keyword>
<feature type="chain" id="PRO_5047507910" evidence="2">
    <location>
        <begin position="21"/>
        <end position="226"/>
    </location>
</feature>
<feature type="signal peptide" evidence="2">
    <location>
        <begin position="1"/>
        <end position="20"/>
    </location>
</feature>
<dbReference type="Pfam" id="PF13365">
    <property type="entry name" value="Trypsin_2"/>
    <property type="match status" value="1"/>
</dbReference>
<keyword evidence="3" id="KW-0378">Hydrolase</keyword>
<dbReference type="InterPro" id="IPR018114">
    <property type="entry name" value="TRYPSIN_HIS"/>
</dbReference>
<protein>
    <submittedName>
        <fullName evidence="3">Serine protease</fullName>
    </submittedName>
</protein>
<accession>A0ABY2KRK0</accession>
<evidence type="ECO:0000313" key="4">
    <source>
        <dbReference type="Proteomes" id="UP000297741"/>
    </source>
</evidence>
<dbReference type="PROSITE" id="PS00134">
    <property type="entry name" value="TRYPSIN_HIS"/>
    <property type="match status" value="1"/>
</dbReference>
<dbReference type="Proteomes" id="UP000297741">
    <property type="component" value="Unassembled WGS sequence"/>
</dbReference>
<dbReference type="PRINTS" id="PR00722">
    <property type="entry name" value="CHYMOTRYPSIN"/>
</dbReference>
<evidence type="ECO:0000313" key="3">
    <source>
        <dbReference type="EMBL" id="TGD45365.1"/>
    </source>
</evidence>
<dbReference type="GO" id="GO:0008233">
    <property type="term" value="F:peptidase activity"/>
    <property type="evidence" value="ECO:0007669"/>
    <property type="project" value="UniProtKB-KW"/>
</dbReference>
<dbReference type="PANTHER" id="PTHR15462">
    <property type="entry name" value="SERINE PROTEASE"/>
    <property type="match status" value="1"/>
</dbReference>
<keyword evidence="1 2" id="KW-0732">Signal</keyword>
<organism evidence="3 4">
    <name type="scientific">Pseudotabrizicola sediminis</name>
    <dbReference type="NCBI Taxonomy" id="2486418"/>
    <lineage>
        <taxon>Bacteria</taxon>
        <taxon>Pseudomonadati</taxon>
        <taxon>Pseudomonadota</taxon>
        <taxon>Alphaproteobacteria</taxon>
        <taxon>Rhodobacterales</taxon>
        <taxon>Paracoccaceae</taxon>
        <taxon>Pseudotabrizicola</taxon>
    </lineage>
</organism>
<dbReference type="RefSeq" id="WP_135428744.1">
    <property type="nucleotide sequence ID" value="NZ_RPEM01000001.1"/>
</dbReference>
<dbReference type="InterPro" id="IPR009003">
    <property type="entry name" value="Peptidase_S1_PA"/>
</dbReference>
<dbReference type="InterPro" id="IPR050966">
    <property type="entry name" value="Glutamyl_endopeptidase"/>
</dbReference>
<keyword evidence="3" id="KW-0645">Protease</keyword>
<dbReference type="InterPro" id="IPR043504">
    <property type="entry name" value="Peptidase_S1_PA_chymotrypsin"/>
</dbReference>
<gene>
    <name evidence="3" type="ORF">EEB11_02110</name>
</gene>
<proteinExistence type="predicted"/>
<evidence type="ECO:0000256" key="1">
    <source>
        <dbReference type="ARBA" id="ARBA00022729"/>
    </source>
</evidence>
<dbReference type="GO" id="GO:0006508">
    <property type="term" value="P:proteolysis"/>
    <property type="evidence" value="ECO:0007669"/>
    <property type="project" value="UniProtKB-KW"/>
</dbReference>
<dbReference type="PANTHER" id="PTHR15462:SF8">
    <property type="entry name" value="SERINE PROTEASE"/>
    <property type="match status" value="1"/>
</dbReference>
<dbReference type="SUPFAM" id="SSF50494">
    <property type="entry name" value="Trypsin-like serine proteases"/>
    <property type="match status" value="1"/>
</dbReference>
<dbReference type="Gene3D" id="2.40.10.10">
    <property type="entry name" value="Trypsin-like serine proteases"/>
    <property type="match status" value="2"/>
</dbReference>